<name>A0AAD5X9T3_9FUNG</name>
<evidence type="ECO:0000313" key="3">
    <source>
        <dbReference type="Proteomes" id="UP001211907"/>
    </source>
</evidence>
<sequence>MPQLDAMRFRSTVESILQCHGALDEFCALLDKKLPAQLPNITSSKDSKPELEPEQVWSVEICPREGICSFSKPLIVAVATTSTARTVRVAHAWADVWDVAYEPLVEFGLIPSSEPVSSTFSSTVESASTPSLLPTSSSSSSRRRYTWVPMNRYSSHQGGFVVFQTHVETEAAVLECEAWANVLVERAYGDTRQAQLRHLSSD</sequence>
<evidence type="ECO:0000256" key="1">
    <source>
        <dbReference type="SAM" id="MobiDB-lite"/>
    </source>
</evidence>
<dbReference type="AlphaFoldDB" id="A0AAD5X9T3"/>
<evidence type="ECO:0000313" key="2">
    <source>
        <dbReference type="EMBL" id="KAJ3100794.1"/>
    </source>
</evidence>
<dbReference type="Proteomes" id="UP001211907">
    <property type="component" value="Unassembled WGS sequence"/>
</dbReference>
<keyword evidence="3" id="KW-1185">Reference proteome</keyword>
<reference evidence="2" key="1">
    <citation type="submission" date="2020-05" db="EMBL/GenBank/DDBJ databases">
        <title>Phylogenomic resolution of chytrid fungi.</title>
        <authorList>
            <person name="Stajich J.E."/>
            <person name="Amses K."/>
            <person name="Simmons R."/>
            <person name="Seto K."/>
            <person name="Myers J."/>
            <person name="Bonds A."/>
            <person name="Quandt C.A."/>
            <person name="Barry K."/>
            <person name="Liu P."/>
            <person name="Grigoriev I."/>
            <person name="Longcore J.E."/>
            <person name="James T.Y."/>
        </authorList>
    </citation>
    <scope>NUCLEOTIDE SEQUENCE</scope>
    <source>
        <strain evidence="2">JEL0513</strain>
    </source>
</reference>
<dbReference type="EMBL" id="JADGJH010002260">
    <property type="protein sequence ID" value="KAJ3100794.1"/>
    <property type="molecule type" value="Genomic_DNA"/>
</dbReference>
<organism evidence="2 3">
    <name type="scientific">Physocladia obscura</name>
    <dbReference type="NCBI Taxonomy" id="109957"/>
    <lineage>
        <taxon>Eukaryota</taxon>
        <taxon>Fungi</taxon>
        <taxon>Fungi incertae sedis</taxon>
        <taxon>Chytridiomycota</taxon>
        <taxon>Chytridiomycota incertae sedis</taxon>
        <taxon>Chytridiomycetes</taxon>
        <taxon>Chytridiales</taxon>
        <taxon>Chytriomycetaceae</taxon>
        <taxon>Physocladia</taxon>
    </lineage>
</organism>
<protein>
    <submittedName>
        <fullName evidence="2">Uncharacterized protein</fullName>
    </submittedName>
</protein>
<accession>A0AAD5X9T3</accession>
<comment type="caution">
    <text evidence="2">The sequence shown here is derived from an EMBL/GenBank/DDBJ whole genome shotgun (WGS) entry which is preliminary data.</text>
</comment>
<gene>
    <name evidence="2" type="ORF">HK100_004657</name>
</gene>
<proteinExistence type="predicted"/>
<feature type="region of interest" description="Disordered" evidence="1">
    <location>
        <begin position="120"/>
        <end position="140"/>
    </location>
</feature>